<feature type="region of interest" description="Disordered" evidence="6">
    <location>
        <begin position="327"/>
        <end position="388"/>
    </location>
</feature>
<dbReference type="Gene3D" id="2.60.120.260">
    <property type="entry name" value="Galactose-binding domain-like"/>
    <property type="match status" value="1"/>
</dbReference>
<evidence type="ECO:0000256" key="2">
    <source>
        <dbReference type="ARBA" id="ARBA00023015"/>
    </source>
</evidence>
<feature type="compositionally biased region" description="Low complexity" evidence="6">
    <location>
        <begin position="349"/>
        <end position="363"/>
    </location>
</feature>
<reference evidence="8 9" key="1">
    <citation type="submission" date="2022-10" db="EMBL/GenBank/DDBJ databases">
        <title>The complete genomes of actinobacterial strains from the NBC collection.</title>
        <authorList>
            <person name="Joergensen T.S."/>
            <person name="Alvarez Arevalo M."/>
            <person name="Sterndorff E.B."/>
            <person name="Faurdal D."/>
            <person name="Vuksanovic O."/>
            <person name="Mourched A.-S."/>
            <person name="Charusanti P."/>
            <person name="Shaw S."/>
            <person name="Blin K."/>
            <person name="Weber T."/>
        </authorList>
    </citation>
    <scope>NUCLEOTIDE SEQUENCE [LARGE SCALE GENOMIC DNA]</scope>
    <source>
        <strain evidence="8 9">NBC_01247</strain>
    </source>
</reference>
<gene>
    <name evidence="8" type="ORF">OG469_35010</name>
</gene>
<dbReference type="InterPro" id="IPR007627">
    <property type="entry name" value="RNA_pol_sigma70_r2"/>
</dbReference>
<feature type="compositionally biased region" description="Low complexity" evidence="6">
    <location>
        <begin position="371"/>
        <end position="380"/>
    </location>
</feature>
<accession>A0ABZ1WHL1</accession>
<evidence type="ECO:0000259" key="7">
    <source>
        <dbReference type="Pfam" id="PF04542"/>
    </source>
</evidence>
<evidence type="ECO:0000256" key="4">
    <source>
        <dbReference type="ARBA" id="ARBA00023125"/>
    </source>
</evidence>
<dbReference type="EMBL" id="CP108482">
    <property type="protein sequence ID" value="WUS60249.1"/>
    <property type="molecule type" value="Genomic_DNA"/>
</dbReference>
<organism evidence="8 9">
    <name type="scientific">Kitasatospora herbaricolor</name>
    <dbReference type="NCBI Taxonomy" id="68217"/>
    <lineage>
        <taxon>Bacteria</taxon>
        <taxon>Bacillati</taxon>
        <taxon>Actinomycetota</taxon>
        <taxon>Actinomycetes</taxon>
        <taxon>Kitasatosporales</taxon>
        <taxon>Streptomycetaceae</taxon>
        <taxon>Kitasatospora</taxon>
    </lineage>
</organism>
<dbReference type="PANTHER" id="PTHR43133:SF8">
    <property type="entry name" value="RNA POLYMERASE SIGMA FACTOR HI_1459-RELATED"/>
    <property type="match status" value="1"/>
</dbReference>
<evidence type="ECO:0000313" key="9">
    <source>
        <dbReference type="Proteomes" id="UP001432014"/>
    </source>
</evidence>
<dbReference type="Gene3D" id="1.10.1740.10">
    <property type="match status" value="1"/>
</dbReference>
<dbReference type="SUPFAM" id="SSF88946">
    <property type="entry name" value="Sigma2 domain of RNA polymerase sigma factors"/>
    <property type="match status" value="1"/>
</dbReference>
<dbReference type="InterPro" id="IPR014284">
    <property type="entry name" value="RNA_pol_sigma-70_dom"/>
</dbReference>
<feature type="compositionally biased region" description="Basic and acidic residues" evidence="6">
    <location>
        <begin position="12"/>
        <end position="29"/>
    </location>
</feature>
<dbReference type="RefSeq" id="WP_329493669.1">
    <property type="nucleotide sequence ID" value="NZ_CP108460.1"/>
</dbReference>
<name>A0ABZ1WHL1_9ACTN</name>
<dbReference type="InterPro" id="IPR013324">
    <property type="entry name" value="RNA_pol_sigma_r3/r4-like"/>
</dbReference>
<keyword evidence="4" id="KW-0238">DNA-binding</keyword>
<evidence type="ECO:0000313" key="8">
    <source>
        <dbReference type="EMBL" id="WUS60249.1"/>
    </source>
</evidence>
<dbReference type="SUPFAM" id="SSF88659">
    <property type="entry name" value="Sigma3 and sigma4 domains of RNA polymerase sigma factors"/>
    <property type="match status" value="1"/>
</dbReference>
<keyword evidence="9" id="KW-1185">Reference proteome</keyword>
<dbReference type="InterPro" id="IPR036388">
    <property type="entry name" value="WH-like_DNA-bd_sf"/>
</dbReference>
<comment type="similarity">
    <text evidence="1">Belongs to the sigma-70 factor family. ECF subfamily.</text>
</comment>
<sequence length="524" mass="54743">MTTSAPTAPDTGDSRSDSRLTALIRDDPHSTGTARTAAIETLYERHHSGTLRYARTFTRDAHTAQDLAAEAFVNTVRAVDAGKGPADSWRPYLLGAVQNAAFAWGRTERRIHLQDADALEQWHRSSPDSPGTGADGDPAGIVLRHEEHSLVAHSFRSLPHRWQSVLWLRLVDEVPAGQVATVLGIAPSGVSSLLDRAVEGLRKAYLQAHVQRREDSECVHYGGQLGETARRSSRPHGALRRHLAECTHCRSALAQLRGINSRLGAMLPIVLAPPGASHLFTDTAQAVLPAKALKATALTGKWTAATVGGVGVLTAAALVVAVLPGHRGPAGDQQPQVGGPSAPSRDDAPAPAVSTVVPALPSVTPSPSPSPSTARASRSSAPPPASVEQSIVDPDFEAAGASPWRLTAGASVVPAHPHAGQHAVRLTSPASRVEQTVDVVPGSTYKLSGHAAVAAGGDSVALGARRDGGPDARVVLKSVDLYAWGAVSFTTDAHTTRLTVYCAPLEISGPAYCDDFALKRVGEG</sequence>
<dbReference type="InterPro" id="IPR013325">
    <property type="entry name" value="RNA_pol_sigma_r2"/>
</dbReference>
<evidence type="ECO:0000256" key="6">
    <source>
        <dbReference type="SAM" id="MobiDB-lite"/>
    </source>
</evidence>
<evidence type="ECO:0000256" key="1">
    <source>
        <dbReference type="ARBA" id="ARBA00010641"/>
    </source>
</evidence>
<keyword evidence="2" id="KW-0805">Transcription regulation</keyword>
<dbReference type="Proteomes" id="UP001432014">
    <property type="component" value="Chromosome"/>
</dbReference>
<protein>
    <submittedName>
        <fullName evidence="8">Sigma-70 family RNA polymerase sigma factor</fullName>
    </submittedName>
</protein>
<dbReference type="InterPro" id="IPR039425">
    <property type="entry name" value="RNA_pol_sigma-70-like"/>
</dbReference>
<evidence type="ECO:0000256" key="3">
    <source>
        <dbReference type="ARBA" id="ARBA00023082"/>
    </source>
</evidence>
<dbReference type="PANTHER" id="PTHR43133">
    <property type="entry name" value="RNA POLYMERASE ECF-TYPE SIGMA FACTO"/>
    <property type="match status" value="1"/>
</dbReference>
<proteinExistence type="inferred from homology"/>
<keyword evidence="5" id="KW-0804">Transcription</keyword>
<dbReference type="NCBIfam" id="TIGR02937">
    <property type="entry name" value="sigma70-ECF"/>
    <property type="match status" value="1"/>
</dbReference>
<keyword evidence="3" id="KW-0731">Sigma factor</keyword>
<dbReference type="Gene3D" id="1.10.10.10">
    <property type="entry name" value="Winged helix-like DNA-binding domain superfamily/Winged helix DNA-binding domain"/>
    <property type="match status" value="1"/>
</dbReference>
<dbReference type="InterPro" id="IPR041916">
    <property type="entry name" value="Anti_sigma_zinc_sf"/>
</dbReference>
<evidence type="ECO:0000256" key="5">
    <source>
        <dbReference type="ARBA" id="ARBA00023163"/>
    </source>
</evidence>
<feature type="region of interest" description="Disordered" evidence="6">
    <location>
        <begin position="1"/>
        <end position="33"/>
    </location>
</feature>
<dbReference type="Pfam" id="PF04542">
    <property type="entry name" value="Sigma70_r2"/>
    <property type="match status" value="1"/>
</dbReference>
<dbReference type="Gene3D" id="1.10.10.1320">
    <property type="entry name" value="Anti-sigma factor, zinc-finger domain"/>
    <property type="match status" value="1"/>
</dbReference>
<feature type="domain" description="RNA polymerase sigma-70 region 2" evidence="7">
    <location>
        <begin position="42"/>
        <end position="109"/>
    </location>
</feature>